<comment type="caution">
    <text evidence="2">The sequence shown here is derived from an EMBL/GenBank/DDBJ whole genome shotgun (WGS) entry which is preliminary data.</text>
</comment>
<evidence type="ECO:0000313" key="2">
    <source>
        <dbReference type="EMBL" id="KAF4451230.1"/>
    </source>
</evidence>
<dbReference type="EMBL" id="JAADJG010000225">
    <property type="protein sequence ID" value="KAF4451230.1"/>
    <property type="molecule type" value="Genomic_DNA"/>
</dbReference>
<feature type="compositionally biased region" description="Low complexity" evidence="1">
    <location>
        <begin position="15"/>
        <end position="35"/>
    </location>
</feature>
<dbReference type="Proteomes" id="UP000605986">
    <property type="component" value="Unassembled WGS sequence"/>
</dbReference>
<dbReference type="AlphaFoldDB" id="A0A8H4NXC8"/>
<gene>
    <name evidence="2" type="ORF">F53441_5773</name>
</gene>
<reference evidence="2" key="1">
    <citation type="submission" date="2020-01" db="EMBL/GenBank/DDBJ databases">
        <title>Identification and distribution of gene clusters putatively required for synthesis of sphingolipid metabolism inhibitors in phylogenetically diverse species of the filamentous fungus Fusarium.</title>
        <authorList>
            <person name="Kim H.-S."/>
            <person name="Busman M."/>
            <person name="Brown D.W."/>
            <person name="Divon H."/>
            <person name="Uhlig S."/>
            <person name="Proctor R.H."/>
        </authorList>
    </citation>
    <scope>NUCLEOTIDE SEQUENCE</scope>
    <source>
        <strain evidence="2">NRRL 53441</strain>
    </source>
</reference>
<organism evidence="2 3">
    <name type="scientific">Fusarium austroafricanum</name>
    <dbReference type="NCBI Taxonomy" id="2364996"/>
    <lineage>
        <taxon>Eukaryota</taxon>
        <taxon>Fungi</taxon>
        <taxon>Dikarya</taxon>
        <taxon>Ascomycota</taxon>
        <taxon>Pezizomycotina</taxon>
        <taxon>Sordariomycetes</taxon>
        <taxon>Hypocreomycetidae</taxon>
        <taxon>Hypocreales</taxon>
        <taxon>Nectriaceae</taxon>
        <taxon>Fusarium</taxon>
        <taxon>Fusarium concolor species complex</taxon>
    </lineage>
</organism>
<dbReference type="OrthoDB" id="5865767at2759"/>
<proteinExistence type="predicted"/>
<protein>
    <submittedName>
        <fullName evidence="2">Uncharacterized protein</fullName>
    </submittedName>
</protein>
<accession>A0A8H4NXC8</accession>
<sequence length="528" mass="58454">MSGRSGHKTSKWRASIPFRSSPSITSSTSQNASSGSGIGIATPTSQSEPIGLTLPGTERKYYDRPIPDRLKDRFFDIKVLYTQPLLDYIVKRKRDPGNISMKLKYLGPKSQNSPIELYIVIQCEKKIAKRVRKFFMQKHVEEEISPDFRVLILEETLLRLTSDDITEVLTDSIHGETWCGMPIKLSRGSVSARATFGGVIVVEASEKRLCGLTAAHSLRKLHSLPFSEQAVTQTKELLSAPRHVRQLSPASQHFRHSRYDQGTLAIGTIIYDTFHKPTAHNYDWAVIELSQHNVLPNTVAVDLQTESLYFGQEAAMAESEDLWNSKDVLVLKQGVPQKGKLSFNSSSVMISPGSSLVEAHDLVMNTGSQLSPGDSGSWVVDAKTSDLFGHVVSVDAFGESQVMPVDSTLESIRMHLNATRVFLPDSYEIQRLQAALEVSSTDSRVPKNRQEISQEPLVELTVNMFQDQSKSSKPPSDLVNVSPKHDGTDAQDPSAPEEENAQRMLGTKYRCTDRGSTSLESFAVCCIA</sequence>
<name>A0A8H4NXC8_9HYPO</name>
<feature type="region of interest" description="Disordered" evidence="1">
    <location>
        <begin position="466"/>
        <end position="502"/>
    </location>
</feature>
<keyword evidence="3" id="KW-1185">Reference proteome</keyword>
<feature type="region of interest" description="Disordered" evidence="1">
    <location>
        <begin position="1"/>
        <end position="56"/>
    </location>
</feature>
<evidence type="ECO:0000256" key="1">
    <source>
        <dbReference type="SAM" id="MobiDB-lite"/>
    </source>
</evidence>
<feature type="compositionally biased region" description="Basic residues" evidence="1">
    <location>
        <begin position="1"/>
        <end position="11"/>
    </location>
</feature>
<evidence type="ECO:0000313" key="3">
    <source>
        <dbReference type="Proteomes" id="UP000605986"/>
    </source>
</evidence>